<keyword evidence="1" id="KW-0812">Transmembrane</keyword>
<keyword evidence="1" id="KW-0472">Membrane</keyword>
<name>A0ABZ0Y236_9BURK</name>
<protein>
    <submittedName>
        <fullName evidence="2">Zinc ribbon domain-containing protein</fullName>
    </submittedName>
</protein>
<dbReference type="RefSeq" id="WP_322534396.1">
    <property type="nucleotide sequence ID" value="NZ_CP140152.1"/>
</dbReference>
<keyword evidence="1" id="KW-1133">Transmembrane helix</keyword>
<proteinExistence type="predicted"/>
<feature type="transmembrane region" description="Helical" evidence="1">
    <location>
        <begin position="251"/>
        <end position="271"/>
    </location>
</feature>
<organism evidence="2 3">
    <name type="scientific">Duganella zoogloeoides</name>
    <dbReference type="NCBI Taxonomy" id="75659"/>
    <lineage>
        <taxon>Bacteria</taxon>
        <taxon>Pseudomonadati</taxon>
        <taxon>Pseudomonadota</taxon>
        <taxon>Betaproteobacteria</taxon>
        <taxon>Burkholderiales</taxon>
        <taxon>Oxalobacteraceae</taxon>
        <taxon>Telluria group</taxon>
        <taxon>Duganella</taxon>
    </lineage>
</organism>
<sequence>MSAVPVFCGACGKSAAPESRFCEDCGTPLKTAAAVTPDLTSAAAPVIPLPTPAPAPAPAPAPSQAAAAANARGVILRDTNAGPGLVVVDSRQLTFTLEQHWRSPTSAPTVNTHVDVALDASGQVLAVTPVPESVLAKEKLDKMKDGMNDLKDEYLPKLMVRVDQVGKPLLIAVALLAIAWIWLPAVSINISASIVQNLTMFDLLRLANVSSSLEGMMQGGSGSSGLYGFLCVVAMIAPLAHVFVADKRAAFGLFAPLAFLVLTGLGIYLKIRNLTSAASESMRGFGGSQMGDFAGAMMKQALAAFSVGYGSYIALIVALYLAWRGIQKVLAAR</sequence>
<dbReference type="EMBL" id="CP140152">
    <property type="protein sequence ID" value="WQH05405.1"/>
    <property type="molecule type" value="Genomic_DNA"/>
</dbReference>
<evidence type="ECO:0000313" key="2">
    <source>
        <dbReference type="EMBL" id="WQH05405.1"/>
    </source>
</evidence>
<evidence type="ECO:0000313" key="3">
    <source>
        <dbReference type="Proteomes" id="UP001326110"/>
    </source>
</evidence>
<dbReference type="Proteomes" id="UP001326110">
    <property type="component" value="Chromosome"/>
</dbReference>
<keyword evidence="3" id="KW-1185">Reference proteome</keyword>
<feature type="transmembrane region" description="Helical" evidence="1">
    <location>
        <begin position="301"/>
        <end position="323"/>
    </location>
</feature>
<evidence type="ECO:0000256" key="1">
    <source>
        <dbReference type="SAM" id="Phobius"/>
    </source>
</evidence>
<reference evidence="2 3" key="1">
    <citation type="submission" date="2023-11" db="EMBL/GenBank/DDBJ databases">
        <title>MicrobeMod: A computational toolkit for identifying prokaryotic methylation and restriction-modification with nanopore sequencing.</title>
        <authorList>
            <person name="Crits-Christoph A."/>
            <person name="Kang S.C."/>
            <person name="Lee H."/>
            <person name="Ostrov N."/>
        </authorList>
    </citation>
    <scope>NUCLEOTIDE SEQUENCE [LARGE SCALE GENOMIC DNA]</scope>
    <source>
        <strain evidence="2 3">ATCC 25935</strain>
    </source>
</reference>
<feature type="transmembrane region" description="Helical" evidence="1">
    <location>
        <begin position="169"/>
        <end position="195"/>
    </location>
</feature>
<feature type="transmembrane region" description="Helical" evidence="1">
    <location>
        <begin position="226"/>
        <end position="244"/>
    </location>
</feature>
<gene>
    <name evidence="2" type="ORF">SR858_03445</name>
</gene>
<accession>A0ABZ0Y236</accession>